<proteinExistence type="predicted"/>
<dbReference type="SUPFAM" id="SSF48452">
    <property type="entry name" value="TPR-like"/>
    <property type="match status" value="1"/>
</dbReference>
<feature type="compositionally biased region" description="Basic and acidic residues" evidence="1">
    <location>
        <begin position="508"/>
        <end position="538"/>
    </location>
</feature>
<dbReference type="InterPro" id="IPR011990">
    <property type="entry name" value="TPR-like_helical_dom_sf"/>
</dbReference>
<dbReference type="Pfam" id="PF14559">
    <property type="entry name" value="TPR_19"/>
    <property type="match status" value="1"/>
</dbReference>
<dbReference type="Gene3D" id="1.25.40.10">
    <property type="entry name" value="Tetratricopeptide repeat domain"/>
    <property type="match status" value="1"/>
</dbReference>
<organism evidence="2 3">
    <name type="scientific">Sphingomonas cavernae</name>
    <dbReference type="NCBI Taxonomy" id="2320861"/>
    <lineage>
        <taxon>Bacteria</taxon>
        <taxon>Pseudomonadati</taxon>
        <taxon>Pseudomonadota</taxon>
        <taxon>Alphaproteobacteria</taxon>
        <taxon>Sphingomonadales</taxon>
        <taxon>Sphingomonadaceae</taxon>
        <taxon>Sphingomonas</taxon>
    </lineage>
</organism>
<accession>A0A418WKH7</accession>
<feature type="compositionally biased region" description="Polar residues" evidence="1">
    <location>
        <begin position="330"/>
        <end position="352"/>
    </location>
</feature>
<keyword evidence="3" id="KW-1185">Reference proteome</keyword>
<evidence type="ECO:0000256" key="1">
    <source>
        <dbReference type="SAM" id="MobiDB-lite"/>
    </source>
</evidence>
<protein>
    <submittedName>
        <fullName evidence="2">Uncharacterized protein</fullName>
    </submittedName>
</protein>
<comment type="caution">
    <text evidence="2">The sequence shown here is derived from an EMBL/GenBank/DDBJ whole genome shotgun (WGS) entry which is preliminary data.</text>
</comment>
<feature type="region of interest" description="Disordered" evidence="1">
    <location>
        <begin position="307"/>
        <end position="363"/>
    </location>
</feature>
<feature type="region of interest" description="Disordered" evidence="1">
    <location>
        <begin position="445"/>
        <end position="466"/>
    </location>
</feature>
<gene>
    <name evidence="2" type="ORF">D3876_09915</name>
</gene>
<name>A0A418WKH7_9SPHN</name>
<dbReference type="EMBL" id="QYUM01000003">
    <property type="protein sequence ID" value="RJF90536.1"/>
    <property type="molecule type" value="Genomic_DNA"/>
</dbReference>
<reference evidence="2 3" key="1">
    <citation type="submission" date="2018-09" db="EMBL/GenBank/DDBJ databases">
        <authorList>
            <person name="Zhu H."/>
        </authorList>
    </citation>
    <scope>NUCLEOTIDE SEQUENCE [LARGE SCALE GENOMIC DNA]</scope>
    <source>
        <strain evidence="2 3">K2R01-6</strain>
    </source>
</reference>
<dbReference type="Proteomes" id="UP000286100">
    <property type="component" value="Unassembled WGS sequence"/>
</dbReference>
<feature type="region of interest" description="Disordered" evidence="1">
    <location>
        <begin position="499"/>
        <end position="548"/>
    </location>
</feature>
<dbReference type="AlphaFoldDB" id="A0A418WKH7"/>
<evidence type="ECO:0000313" key="2">
    <source>
        <dbReference type="EMBL" id="RJF90536.1"/>
    </source>
</evidence>
<evidence type="ECO:0000313" key="3">
    <source>
        <dbReference type="Proteomes" id="UP000286100"/>
    </source>
</evidence>
<sequence length="624" mass="65781">MWRLAIHARFIDQAVHRPVMTIAVSLPRWRLLAATALLWTLPLPALAQVGGPDDRNAAGRALNEALNTLAADTHNVRALIGAGDAALTLDDPNGAIGFYGRADEIDPRNGRVKAGLARALLMLERPREALKLFDQATSMGVSEIEVARDRGLAYDLRGDQKHAQRDYALAMRRGDDPEVTRRMALSLGISGDREAAIKTLNPLLYKQDKAAWRARAFILAMNGDVDGANGIARQVMPGNLARPMGYFFARLGGLSPAQKAAAVHYGQMPSDGRSDGLTYAQADVAERQAGTVDGALIPAGAPLGPVVSDAAVKPSARPSKEPRRRPGRNEPQQLASIAAAQTSPVVSTNTAPQPARVAAALPSPTATTIVPPVRAQQKRIGERLDTRIGPPPPRTEQSLASASAKPVLVTGMTALPPPSGAPLVTSSETVVPAYAAAAVTAPTPVGPDSRLGSQPSPAVQAPRPTGPTLADIIGKLELEEAVIVPPPVPAPRRAVAVEAPPAPGAKAVDPKKPETKKPESKKPDPKKAAKPDPKKTEPSRIWAQIATGSDKAALGRDYQKMVKKAPAAFKGKSAWTASYRASRRLLVGPFDSQKQAQDFLGKAKVTGFAWTSAAGEAVEKLPLK</sequence>